<evidence type="ECO:0000259" key="8">
    <source>
        <dbReference type="PROSITE" id="PS50833"/>
    </source>
</evidence>
<dbReference type="InterPro" id="IPR007109">
    <property type="entry name" value="Brix"/>
</dbReference>
<dbReference type="PANTHER" id="PTHR12728:SF0">
    <property type="entry name" value="RIBOSOME PRODUCTION FACTOR 2 HOMOLOG"/>
    <property type="match status" value="1"/>
</dbReference>
<evidence type="ECO:0000256" key="3">
    <source>
        <dbReference type="ARBA" id="ARBA00020387"/>
    </source>
</evidence>
<evidence type="ECO:0000256" key="7">
    <source>
        <dbReference type="SAM" id="MobiDB-lite"/>
    </source>
</evidence>
<evidence type="ECO:0000313" key="10">
    <source>
        <dbReference type="Proteomes" id="UP000076502"/>
    </source>
</evidence>
<evidence type="ECO:0000256" key="2">
    <source>
        <dbReference type="ARBA" id="ARBA00010782"/>
    </source>
</evidence>
<comment type="subcellular location">
    <subcellularLocation>
        <location evidence="1 6">Nucleus</location>
        <location evidence="1 6">Nucleolus</location>
    </subcellularLocation>
</comment>
<proteinExistence type="inferred from homology"/>
<dbReference type="PANTHER" id="PTHR12728">
    <property type="entry name" value="BRIX DOMAIN CONTAINING PROTEIN"/>
    <property type="match status" value="1"/>
</dbReference>
<accession>A0A154P348</accession>
<dbReference type="PROSITE" id="PS50833">
    <property type="entry name" value="BRIX"/>
    <property type="match status" value="1"/>
</dbReference>
<dbReference type="AlphaFoldDB" id="A0A154P348"/>
<feature type="region of interest" description="Disordered" evidence="7">
    <location>
        <begin position="275"/>
        <end position="318"/>
    </location>
</feature>
<name>A0A154P348_DUFNO</name>
<evidence type="ECO:0000256" key="4">
    <source>
        <dbReference type="ARBA" id="ARBA00023242"/>
    </source>
</evidence>
<dbReference type="SMART" id="SM00879">
    <property type="entry name" value="Brix"/>
    <property type="match status" value="1"/>
</dbReference>
<dbReference type="EMBL" id="KQ434809">
    <property type="protein sequence ID" value="KZC06252.1"/>
    <property type="molecule type" value="Genomic_DNA"/>
</dbReference>
<gene>
    <name evidence="9" type="ORF">WN55_10161</name>
</gene>
<reference evidence="9 10" key="1">
    <citation type="submission" date="2015-07" db="EMBL/GenBank/DDBJ databases">
        <title>The genome of Dufourea novaeangliae.</title>
        <authorList>
            <person name="Pan H."/>
            <person name="Kapheim K."/>
        </authorList>
    </citation>
    <scope>NUCLEOTIDE SEQUENCE [LARGE SCALE GENOMIC DNA]</scope>
    <source>
        <strain evidence="9">0120121106</strain>
        <tissue evidence="9">Whole body</tissue>
    </source>
</reference>
<evidence type="ECO:0000313" key="9">
    <source>
        <dbReference type="EMBL" id="KZC06252.1"/>
    </source>
</evidence>
<protein>
    <recommendedName>
        <fullName evidence="3 6">Ribosome production factor 2 homolog</fullName>
    </recommendedName>
    <alternativeName>
        <fullName evidence="5 6">Ribosome biogenesis protein RPF2 homolog</fullName>
    </alternativeName>
</protein>
<evidence type="ECO:0000256" key="1">
    <source>
        <dbReference type="ARBA" id="ARBA00004604"/>
    </source>
</evidence>
<organism evidence="9 10">
    <name type="scientific">Dufourea novaeangliae</name>
    <name type="common">Sweat bee</name>
    <dbReference type="NCBI Taxonomy" id="178035"/>
    <lineage>
        <taxon>Eukaryota</taxon>
        <taxon>Metazoa</taxon>
        <taxon>Ecdysozoa</taxon>
        <taxon>Arthropoda</taxon>
        <taxon>Hexapoda</taxon>
        <taxon>Insecta</taxon>
        <taxon>Pterygota</taxon>
        <taxon>Neoptera</taxon>
        <taxon>Endopterygota</taxon>
        <taxon>Hymenoptera</taxon>
        <taxon>Apocrita</taxon>
        <taxon>Aculeata</taxon>
        <taxon>Apoidea</taxon>
        <taxon>Anthophila</taxon>
        <taxon>Halictidae</taxon>
        <taxon>Rophitinae</taxon>
        <taxon>Dufourea</taxon>
    </lineage>
</organism>
<dbReference type="Proteomes" id="UP000076502">
    <property type="component" value="Unassembled WGS sequence"/>
</dbReference>
<dbReference type="OrthoDB" id="407658at2759"/>
<feature type="domain" description="Brix" evidence="8">
    <location>
        <begin position="29"/>
        <end position="232"/>
    </location>
</feature>
<evidence type="ECO:0000256" key="6">
    <source>
        <dbReference type="RuleBase" id="RU367086"/>
    </source>
</evidence>
<dbReference type="GO" id="GO:0019843">
    <property type="term" value="F:rRNA binding"/>
    <property type="evidence" value="ECO:0007669"/>
    <property type="project" value="UniProtKB-UniRule"/>
</dbReference>
<comment type="similarity">
    <text evidence="2 6">Belongs to the RPF2 family.</text>
</comment>
<dbReference type="GO" id="GO:0000027">
    <property type="term" value="P:ribosomal large subunit assembly"/>
    <property type="evidence" value="ECO:0007669"/>
    <property type="project" value="InterPro"/>
</dbReference>
<dbReference type="GO" id="GO:0000463">
    <property type="term" value="P:maturation of LSU-rRNA from tricistronic rRNA transcript (SSU-rRNA, 5.8S rRNA, LSU-rRNA)"/>
    <property type="evidence" value="ECO:0007669"/>
    <property type="project" value="TreeGrafter"/>
</dbReference>
<dbReference type="STRING" id="178035.A0A154P348"/>
<dbReference type="InterPro" id="IPR039770">
    <property type="entry name" value="Rpf2"/>
</dbReference>
<evidence type="ECO:0000256" key="5">
    <source>
        <dbReference type="ARBA" id="ARBA00030889"/>
    </source>
</evidence>
<dbReference type="GO" id="GO:0005730">
    <property type="term" value="C:nucleolus"/>
    <property type="evidence" value="ECO:0007669"/>
    <property type="project" value="UniProtKB-SubCell"/>
</dbReference>
<dbReference type="Pfam" id="PF04427">
    <property type="entry name" value="Brix"/>
    <property type="match status" value="1"/>
</dbReference>
<keyword evidence="4 6" id="KW-0539">Nucleus</keyword>
<sequence>MNFYYRKPTTHRGKRAIIKKEPKLIEDAKETLCFKGKNTSQIVVDFMKDLYDLKKPNAHMMQKKNDILPFEDVTLIEKFSVKYNAPLFMIALHNKKRPHNLVMGRMYENTLLDMVEFGVENYKGLKDFKVPKISEGIKPLLVFNGELFENNHELDRIKNLFVDMFQREVVENVRLQGLEHVISFTAVENKVLLRSYRVFLKKSNCRIPRIELEEIGPRADLTCRRTKLASQDFFKQACKKPKALKVKRKKNISKDKLGTTFGRIHVGAQKLNSIQTRKMKGLKKTMAEKKAGVKRKSPDSGTNDDSSKKQKNITDSAD</sequence>
<keyword evidence="10" id="KW-1185">Reference proteome</keyword>